<reference evidence="3" key="1">
    <citation type="submission" date="2023-07" db="EMBL/GenBank/DDBJ databases">
        <title>30 novel species of actinomycetes from the DSMZ collection.</title>
        <authorList>
            <person name="Nouioui I."/>
        </authorList>
    </citation>
    <scope>NUCLEOTIDE SEQUENCE [LARGE SCALE GENOMIC DNA]</scope>
    <source>
        <strain evidence="3">DSM 45834</strain>
    </source>
</reference>
<keyword evidence="1" id="KW-1133">Transmembrane helix</keyword>
<dbReference type="RefSeq" id="WP_311560312.1">
    <property type="nucleotide sequence ID" value="NZ_JAVREJ010000045.1"/>
</dbReference>
<accession>A0ABU2NIL3</accession>
<dbReference type="EMBL" id="JAVREJ010000045">
    <property type="protein sequence ID" value="MDT0353801.1"/>
    <property type="molecule type" value="Genomic_DNA"/>
</dbReference>
<feature type="transmembrane region" description="Helical" evidence="1">
    <location>
        <begin position="6"/>
        <end position="25"/>
    </location>
</feature>
<gene>
    <name evidence="2" type="ORF">RM445_30370</name>
</gene>
<keyword evidence="1" id="KW-0472">Membrane</keyword>
<dbReference type="Proteomes" id="UP001183202">
    <property type="component" value="Unassembled WGS sequence"/>
</dbReference>
<keyword evidence="3" id="KW-1185">Reference proteome</keyword>
<protein>
    <submittedName>
        <fullName evidence="2">Uncharacterized protein</fullName>
    </submittedName>
</protein>
<comment type="caution">
    <text evidence="2">The sequence shown here is derived from an EMBL/GenBank/DDBJ whole genome shotgun (WGS) entry which is preliminary data.</text>
</comment>
<keyword evidence="1" id="KW-0812">Transmembrane</keyword>
<proteinExistence type="predicted"/>
<organism evidence="2 3">
    <name type="scientific">Pseudonocardia charpentierae</name>
    <dbReference type="NCBI Taxonomy" id="3075545"/>
    <lineage>
        <taxon>Bacteria</taxon>
        <taxon>Bacillati</taxon>
        <taxon>Actinomycetota</taxon>
        <taxon>Actinomycetes</taxon>
        <taxon>Pseudonocardiales</taxon>
        <taxon>Pseudonocardiaceae</taxon>
        <taxon>Pseudonocardia</taxon>
    </lineage>
</organism>
<name>A0ABU2NIL3_9PSEU</name>
<sequence length="47" mass="4902">MDIGTWIFIVGAGLAVLGGVTGYVLQNRDGDRRPPLDGIENSGAISE</sequence>
<evidence type="ECO:0000313" key="2">
    <source>
        <dbReference type="EMBL" id="MDT0353801.1"/>
    </source>
</evidence>
<evidence type="ECO:0000256" key="1">
    <source>
        <dbReference type="SAM" id="Phobius"/>
    </source>
</evidence>
<evidence type="ECO:0000313" key="3">
    <source>
        <dbReference type="Proteomes" id="UP001183202"/>
    </source>
</evidence>